<name>A0ABV5NMH9_9ACTN</name>
<evidence type="ECO:0000313" key="2">
    <source>
        <dbReference type="Proteomes" id="UP001589568"/>
    </source>
</evidence>
<accession>A0ABV5NMH9</accession>
<evidence type="ECO:0000313" key="1">
    <source>
        <dbReference type="EMBL" id="MFB9471411.1"/>
    </source>
</evidence>
<organism evidence="1 2">
    <name type="scientific">Nonomuraea salmonea</name>
    <dbReference type="NCBI Taxonomy" id="46181"/>
    <lineage>
        <taxon>Bacteria</taxon>
        <taxon>Bacillati</taxon>
        <taxon>Actinomycetota</taxon>
        <taxon>Actinomycetes</taxon>
        <taxon>Streptosporangiales</taxon>
        <taxon>Streptosporangiaceae</taxon>
        <taxon>Nonomuraea</taxon>
    </lineage>
</organism>
<protein>
    <submittedName>
        <fullName evidence="1">DUF6461 domain-containing protein</fullName>
    </submittedName>
</protein>
<dbReference type="RefSeq" id="WP_379483466.1">
    <property type="nucleotide sequence ID" value="NZ_JBHMCF010000013.1"/>
</dbReference>
<reference evidence="1 2" key="1">
    <citation type="submission" date="2024-09" db="EMBL/GenBank/DDBJ databases">
        <authorList>
            <person name="Sun Q."/>
            <person name="Mori K."/>
        </authorList>
    </citation>
    <scope>NUCLEOTIDE SEQUENCE [LARGE SCALE GENOMIC DNA]</scope>
    <source>
        <strain evidence="1 2">JCM 3324</strain>
    </source>
</reference>
<proteinExistence type="predicted"/>
<comment type="caution">
    <text evidence="1">The sequence shown here is derived from an EMBL/GenBank/DDBJ whole genome shotgun (WGS) entry which is preliminary data.</text>
</comment>
<dbReference type="InterPro" id="IPR045592">
    <property type="entry name" value="DUF6461"/>
</dbReference>
<keyword evidence="2" id="KW-1185">Reference proteome</keyword>
<gene>
    <name evidence="1" type="ORF">ACFFR3_17960</name>
</gene>
<sequence>MNLSGESWELLRAYGMDDSLVSAWCKGLSVEEAATRLRADLGSATPCTWERIEDGLDPASPREGVVWIGAQAPGWVLIIAFEGDHLALPEPQRALTANGGELIYLGWPLYEMEGPQDLEYVVDGRPRTSVCLVAPDVRAGREPDALNAHMEGLALGAGNDSDTISDAAFALIGRMTGRPLSADWLRAEHTRYVLPMGAWNG</sequence>
<dbReference type="Pfam" id="PF20062">
    <property type="entry name" value="DUF6461"/>
    <property type="match status" value="1"/>
</dbReference>
<dbReference type="EMBL" id="JBHMCF010000013">
    <property type="protein sequence ID" value="MFB9471411.1"/>
    <property type="molecule type" value="Genomic_DNA"/>
</dbReference>
<dbReference type="Proteomes" id="UP001589568">
    <property type="component" value="Unassembled WGS sequence"/>
</dbReference>